<evidence type="ECO:0000313" key="2">
    <source>
        <dbReference type="Proteomes" id="UP001054252"/>
    </source>
</evidence>
<dbReference type="EMBL" id="BPVZ01000002">
    <property type="protein sequence ID" value="GKU88424.1"/>
    <property type="molecule type" value="Genomic_DNA"/>
</dbReference>
<dbReference type="AlphaFoldDB" id="A0AAV5HS65"/>
<comment type="caution">
    <text evidence="1">The sequence shown here is derived from an EMBL/GenBank/DDBJ whole genome shotgun (WGS) entry which is preliminary data.</text>
</comment>
<sequence length="94" mass="10507">MDQLFLQMSLSIAQGTGTISHCPFLRTNGIVTVDDNRVGPLYQHVFPPSLAPRLSFLRLPNCAESSNRVTGQMGSKDIVWEGWVANRRKDVIFC</sequence>
<evidence type="ECO:0000313" key="1">
    <source>
        <dbReference type="EMBL" id="GKU88424.1"/>
    </source>
</evidence>
<gene>
    <name evidence="1" type="ORF">SLEP1_g2692</name>
</gene>
<name>A0AAV5HS65_9ROSI</name>
<dbReference type="Proteomes" id="UP001054252">
    <property type="component" value="Unassembled WGS sequence"/>
</dbReference>
<proteinExistence type="predicted"/>
<reference evidence="1 2" key="1">
    <citation type="journal article" date="2021" name="Commun. Biol.">
        <title>The genome of Shorea leprosula (Dipterocarpaceae) highlights the ecological relevance of drought in aseasonal tropical rainforests.</title>
        <authorList>
            <person name="Ng K.K.S."/>
            <person name="Kobayashi M.J."/>
            <person name="Fawcett J.A."/>
            <person name="Hatakeyama M."/>
            <person name="Paape T."/>
            <person name="Ng C.H."/>
            <person name="Ang C.C."/>
            <person name="Tnah L.H."/>
            <person name="Lee C.T."/>
            <person name="Nishiyama T."/>
            <person name="Sese J."/>
            <person name="O'Brien M.J."/>
            <person name="Copetti D."/>
            <person name="Mohd Noor M.I."/>
            <person name="Ong R.C."/>
            <person name="Putra M."/>
            <person name="Sireger I.Z."/>
            <person name="Indrioko S."/>
            <person name="Kosugi Y."/>
            <person name="Izuno A."/>
            <person name="Isagi Y."/>
            <person name="Lee S.L."/>
            <person name="Shimizu K.K."/>
        </authorList>
    </citation>
    <scope>NUCLEOTIDE SEQUENCE [LARGE SCALE GENOMIC DNA]</scope>
    <source>
        <strain evidence="1">214</strain>
    </source>
</reference>
<organism evidence="1 2">
    <name type="scientific">Rubroshorea leprosula</name>
    <dbReference type="NCBI Taxonomy" id="152421"/>
    <lineage>
        <taxon>Eukaryota</taxon>
        <taxon>Viridiplantae</taxon>
        <taxon>Streptophyta</taxon>
        <taxon>Embryophyta</taxon>
        <taxon>Tracheophyta</taxon>
        <taxon>Spermatophyta</taxon>
        <taxon>Magnoliopsida</taxon>
        <taxon>eudicotyledons</taxon>
        <taxon>Gunneridae</taxon>
        <taxon>Pentapetalae</taxon>
        <taxon>rosids</taxon>
        <taxon>malvids</taxon>
        <taxon>Malvales</taxon>
        <taxon>Dipterocarpaceae</taxon>
        <taxon>Rubroshorea</taxon>
    </lineage>
</organism>
<keyword evidence="2" id="KW-1185">Reference proteome</keyword>
<protein>
    <submittedName>
        <fullName evidence="1">Uncharacterized protein</fullName>
    </submittedName>
</protein>
<accession>A0AAV5HS65</accession>